<dbReference type="InterPro" id="IPR048324">
    <property type="entry name" value="ZSWIM1-3_RNaseH-like"/>
</dbReference>
<dbReference type="InterPro" id="IPR001965">
    <property type="entry name" value="Znf_PHD"/>
</dbReference>
<dbReference type="SUPFAM" id="SSF54001">
    <property type="entry name" value="Cysteine proteinases"/>
    <property type="match status" value="1"/>
</dbReference>
<dbReference type="InterPro" id="IPR038765">
    <property type="entry name" value="Papain-like_cys_pep_sf"/>
</dbReference>
<dbReference type="InterPro" id="IPR052797">
    <property type="entry name" value="RegFact_GeneExpr_CellDeath"/>
</dbReference>
<comment type="caution">
    <text evidence="1">The sequence shown here is derived from an EMBL/GenBank/DDBJ whole genome shotgun (WGS) entry which is preliminary data.</text>
</comment>
<organism evidence="1 2">
    <name type="scientific">Paramuricea clavata</name>
    <name type="common">Red gorgonian</name>
    <name type="synonym">Violescent sea-whip</name>
    <dbReference type="NCBI Taxonomy" id="317549"/>
    <lineage>
        <taxon>Eukaryota</taxon>
        <taxon>Metazoa</taxon>
        <taxon>Cnidaria</taxon>
        <taxon>Anthozoa</taxon>
        <taxon>Octocorallia</taxon>
        <taxon>Malacalcyonacea</taxon>
        <taxon>Plexauridae</taxon>
        <taxon>Paramuricea</taxon>
    </lineage>
</organism>
<gene>
    <name evidence="1" type="ORF">PACLA_8A070629</name>
</gene>
<dbReference type="SUPFAM" id="SSF57903">
    <property type="entry name" value="FYVE/PHD zinc finger"/>
    <property type="match status" value="1"/>
</dbReference>
<name>A0A6S7FSI5_PARCT</name>
<dbReference type="InterPro" id="IPR019786">
    <property type="entry name" value="Zinc_finger_PHD-type_CS"/>
</dbReference>
<sequence>MSKSTATEVSFISHNSRKFTPHIINNFSRGDAFECAIPPTAAKDWNSATLACYSESQQVLDPFIVKSIPSENQLHSWKRDINNNGRMKYIQTYSGTLDINCINVLLKLHTAKNIQAAVQQEVNWFSKSYNKPQTVSQHPPYSSIADFQKMLYLNRYDAICNENGMTPMELAMGCVNRWLSSDHITWMMKTLTESQNDTYCIFLNGALNTDPKTYRRFRNGNANLPSKFIFALNVGRDERGTFLGADDKRGCHWTLCHVDIVAKKIVYGDSLAWPFPSGLLCRVEKYIKAVCKDDEISNYSIVMLHDSQNQNLMSDPNKDECKTSNQATAMATSEKLILENMNEFQEWKGSVEEKEVCTFTKKTGNKGQEGNIQYFQCNRGGIYKPGGTGKRRTKSQGTCKIQHNCTSTIKAETTTNGNIEVNVCYTHYGHEPELQHTWLPKSKRQQIAALLQQGVSRDKILSDIRDSAMQEGNEFARYHLTARKDIANIMQSFGISDVQKHPDDQESVRAWVEEWSKSENNPVLFHKYQGEPAPDGYDLTEDDFMIIIQSPFQKDMAHKFASNGICIDATHGTTGDDFPLTSLVVVDEYGEGFPIAWCLSNHEDFTHMCVFFEMVKRNCGVLTPRWLMSDLASQFYNAWLGVMGGKPLRLLCTWHVDKAWQTELRAKVKDTVVAAEIYKMLRTVLQQTDVTLFQDYLAQLLECLPSLSLEFCQYFQNEWLGREEWWAYCYRAGLGINTNMMVEAFHPSNASMVSKQQHTCTDATCQLKCTESYHMQAHTPITAFLVFRQETDKKLTETDAEMEVTDSSQDFVTSELHLLSSHIHTQNKAPNDLASLKQEIRGKLLTLGEQIDLCTNKEALQQLAKQINAAQNLFSSLQKHVGHHKMQPITNTPANKNIEKQKGFRSTKKKTRTTNRTRFTKPSTEDICSLFPQTNNVKELLKSFGVSNKVIKTVMETNGLISDNDLHLDKDHPSAEALNYNMMSIKRYLSPDAWDKVNNLLQDLQDEWKCCTCDKAKFEDMIMCDSCLTWHHWKCVKIENENDEWYCQICENLNQDMSS</sequence>
<accession>A0A6S7FSI5</accession>
<evidence type="ECO:0000313" key="2">
    <source>
        <dbReference type="Proteomes" id="UP001152795"/>
    </source>
</evidence>
<dbReference type="Gene3D" id="3.30.40.10">
    <property type="entry name" value="Zinc/RING finger domain, C3HC4 (zinc finger)"/>
    <property type="match status" value="1"/>
</dbReference>
<dbReference type="PROSITE" id="PS01359">
    <property type="entry name" value="ZF_PHD_1"/>
    <property type="match status" value="1"/>
</dbReference>
<dbReference type="Proteomes" id="UP001152795">
    <property type="component" value="Unassembled WGS sequence"/>
</dbReference>
<evidence type="ECO:0000313" key="1">
    <source>
        <dbReference type="EMBL" id="CAB3977271.1"/>
    </source>
</evidence>
<dbReference type="Gene3D" id="3.40.395.10">
    <property type="entry name" value="Adenoviral Proteinase, Chain A"/>
    <property type="match status" value="1"/>
</dbReference>
<dbReference type="OrthoDB" id="5982839at2759"/>
<proteinExistence type="predicted"/>
<dbReference type="Pfam" id="PF21056">
    <property type="entry name" value="ZSWIM1-3_RNaseH-like"/>
    <property type="match status" value="1"/>
</dbReference>
<keyword evidence="2" id="KW-1185">Reference proteome</keyword>
<protein>
    <submittedName>
        <fullName evidence="1">Retrovirus-related Pol poly from transposon</fullName>
    </submittedName>
</protein>
<dbReference type="AlphaFoldDB" id="A0A6S7FSI5"/>
<dbReference type="InterPro" id="IPR011011">
    <property type="entry name" value="Znf_FYVE_PHD"/>
</dbReference>
<reference evidence="1" key="1">
    <citation type="submission" date="2020-04" db="EMBL/GenBank/DDBJ databases">
        <authorList>
            <person name="Alioto T."/>
            <person name="Alioto T."/>
            <person name="Gomez Garrido J."/>
        </authorList>
    </citation>
    <scope>NUCLEOTIDE SEQUENCE</scope>
    <source>
        <strain evidence="1">A484AB</strain>
    </source>
</reference>
<dbReference type="SMART" id="SM00249">
    <property type="entry name" value="PHD"/>
    <property type="match status" value="1"/>
</dbReference>
<dbReference type="InterPro" id="IPR013083">
    <property type="entry name" value="Znf_RING/FYVE/PHD"/>
</dbReference>
<dbReference type="EMBL" id="CACRXK020000039">
    <property type="protein sequence ID" value="CAB3977271.1"/>
    <property type="molecule type" value="Genomic_DNA"/>
</dbReference>
<dbReference type="PANTHER" id="PTHR33936:SF24">
    <property type="entry name" value="C2H2-TYPE DOMAIN-CONTAINING PROTEIN"/>
    <property type="match status" value="1"/>
</dbReference>
<dbReference type="PANTHER" id="PTHR33936">
    <property type="entry name" value="PROTEIN CBG17840"/>
    <property type="match status" value="1"/>
</dbReference>